<evidence type="ECO:0000313" key="3">
    <source>
        <dbReference type="Proteomes" id="UP000295192"/>
    </source>
</evidence>
<keyword evidence="3" id="KW-1185">Reference proteome</keyword>
<comment type="caution">
    <text evidence="2">The sequence shown here is derived from an EMBL/GenBank/DDBJ whole genome shotgun (WGS) entry which is preliminary data.</text>
</comment>
<sequence length="84" mass="9436">MHGSNVCAKKKQTKSFGFVLFVVASSLALTRNCAKFYAVTFAAPHSLPVSAAHKRRNKNQQQQRQVKARKSMEDLTPLTNLQQF</sequence>
<protein>
    <submittedName>
        <fullName evidence="2">Uncharacterized protein</fullName>
    </submittedName>
</protein>
<dbReference type="AlphaFoldDB" id="A0A484B7T3"/>
<dbReference type="EMBL" id="LSRL02000128">
    <property type="protein sequence ID" value="TDG43875.1"/>
    <property type="molecule type" value="Genomic_DNA"/>
</dbReference>
<name>A0A484B7T3_DRONA</name>
<reference evidence="2 3" key="1">
    <citation type="journal article" date="2019" name="J. Hered.">
        <title>An Improved Genome Assembly for Drosophila navojoa, the Basal Species in the mojavensis Cluster.</title>
        <authorList>
            <person name="Vanderlinde T."/>
            <person name="Dupim E.G."/>
            <person name="Nazario-Yepiz N.O."/>
            <person name="Carvalho A.B."/>
        </authorList>
    </citation>
    <scope>NUCLEOTIDE SEQUENCE [LARGE SCALE GENOMIC DNA]</scope>
    <source>
        <strain evidence="2">Navoj_Jal97</strain>
        <tissue evidence="2">Whole organism</tissue>
    </source>
</reference>
<evidence type="ECO:0000256" key="1">
    <source>
        <dbReference type="SAM" id="MobiDB-lite"/>
    </source>
</evidence>
<feature type="region of interest" description="Disordered" evidence="1">
    <location>
        <begin position="50"/>
        <end position="84"/>
    </location>
</feature>
<proteinExistence type="predicted"/>
<evidence type="ECO:0000313" key="2">
    <source>
        <dbReference type="EMBL" id="TDG43875.1"/>
    </source>
</evidence>
<accession>A0A484B7T3</accession>
<gene>
    <name evidence="2" type="ORF">AWZ03_009681</name>
</gene>
<dbReference type="Proteomes" id="UP000295192">
    <property type="component" value="Unassembled WGS sequence"/>
</dbReference>
<organism evidence="2 3">
    <name type="scientific">Drosophila navojoa</name>
    <name type="common">Fruit fly</name>
    <dbReference type="NCBI Taxonomy" id="7232"/>
    <lineage>
        <taxon>Eukaryota</taxon>
        <taxon>Metazoa</taxon>
        <taxon>Ecdysozoa</taxon>
        <taxon>Arthropoda</taxon>
        <taxon>Hexapoda</taxon>
        <taxon>Insecta</taxon>
        <taxon>Pterygota</taxon>
        <taxon>Neoptera</taxon>
        <taxon>Endopterygota</taxon>
        <taxon>Diptera</taxon>
        <taxon>Brachycera</taxon>
        <taxon>Muscomorpha</taxon>
        <taxon>Ephydroidea</taxon>
        <taxon>Drosophilidae</taxon>
        <taxon>Drosophila</taxon>
    </lineage>
</organism>